<keyword evidence="2" id="KW-1185">Reference proteome</keyword>
<name>A0AAV9B8L3_ACOGR</name>
<evidence type="ECO:0000313" key="2">
    <source>
        <dbReference type="Proteomes" id="UP001179952"/>
    </source>
</evidence>
<comment type="caution">
    <text evidence="1">The sequence shown here is derived from an EMBL/GenBank/DDBJ whole genome shotgun (WGS) entry which is preliminary data.</text>
</comment>
<reference evidence="1" key="2">
    <citation type="submission" date="2023-06" db="EMBL/GenBank/DDBJ databases">
        <authorList>
            <person name="Ma L."/>
            <person name="Liu K.-W."/>
            <person name="Li Z."/>
            <person name="Hsiao Y.-Y."/>
            <person name="Qi Y."/>
            <person name="Fu T."/>
            <person name="Tang G."/>
            <person name="Zhang D."/>
            <person name="Sun W.-H."/>
            <person name="Liu D.-K."/>
            <person name="Li Y."/>
            <person name="Chen G.-Z."/>
            <person name="Liu X.-D."/>
            <person name="Liao X.-Y."/>
            <person name="Jiang Y.-T."/>
            <person name="Yu X."/>
            <person name="Hao Y."/>
            <person name="Huang J."/>
            <person name="Zhao X.-W."/>
            <person name="Ke S."/>
            <person name="Chen Y.-Y."/>
            <person name="Wu W.-L."/>
            <person name="Hsu J.-L."/>
            <person name="Lin Y.-F."/>
            <person name="Huang M.-D."/>
            <person name="Li C.-Y."/>
            <person name="Huang L."/>
            <person name="Wang Z.-W."/>
            <person name="Zhao X."/>
            <person name="Zhong W.-Y."/>
            <person name="Peng D.-H."/>
            <person name="Ahmad S."/>
            <person name="Lan S."/>
            <person name="Zhang J.-S."/>
            <person name="Tsai W.-C."/>
            <person name="Van De Peer Y."/>
            <person name="Liu Z.-J."/>
        </authorList>
    </citation>
    <scope>NUCLEOTIDE SEQUENCE</scope>
    <source>
        <strain evidence="1">SCP</strain>
        <tissue evidence="1">Leaves</tissue>
    </source>
</reference>
<evidence type="ECO:0000313" key="1">
    <source>
        <dbReference type="EMBL" id="KAK1272407.1"/>
    </source>
</evidence>
<reference evidence="1" key="1">
    <citation type="journal article" date="2023" name="Nat. Commun.">
        <title>Diploid and tetraploid genomes of Acorus and the evolution of monocots.</title>
        <authorList>
            <person name="Ma L."/>
            <person name="Liu K.W."/>
            <person name="Li Z."/>
            <person name="Hsiao Y.Y."/>
            <person name="Qi Y."/>
            <person name="Fu T."/>
            <person name="Tang G.D."/>
            <person name="Zhang D."/>
            <person name="Sun W.H."/>
            <person name="Liu D.K."/>
            <person name="Li Y."/>
            <person name="Chen G.Z."/>
            <person name="Liu X.D."/>
            <person name="Liao X.Y."/>
            <person name="Jiang Y.T."/>
            <person name="Yu X."/>
            <person name="Hao Y."/>
            <person name="Huang J."/>
            <person name="Zhao X.W."/>
            <person name="Ke S."/>
            <person name="Chen Y.Y."/>
            <person name="Wu W.L."/>
            <person name="Hsu J.L."/>
            <person name="Lin Y.F."/>
            <person name="Huang M.D."/>
            <person name="Li C.Y."/>
            <person name="Huang L."/>
            <person name="Wang Z.W."/>
            <person name="Zhao X."/>
            <person name="Zhong W.Y."/>
            <person name="Peng D.H."/>
            <person name="Ahmad S."/>
            <person name="Lan S."/>
            <person name="Zhang J.S."/>
            <person name="Tsai W.C."/>
            <person name="Van de Peer Y."/>
            <person name="Liu Z.J."/>
        </authorList>
    </citation>
    <scope>NUCLEOTIDE SEQUENCE</scope>
    <source>
        <strain evidence="1">SCP</strain>
    </source>
</reference>
<protein>
    <submittedName>
        <fullName evidence="1">Uncharacterized protein</fullName>
    </submittedName>
</protein>
<sequence length="70" mass="8055">MSLKLMVPCHLSELMYCNNLSLMCLVTDDLKSLTLKGVNIWGNMFEVDKKFCLRVNEWNELLCISTNPIS</sequence>
<accession>A0AAV9B8L3</accession>
<gene>
    <name evidence="1" type="ORF">QJS04_geneDACA010849</name>
</gene>
<dbReference type="EMBL" id="JAUJYN010000004">
    <property type="protein sequence ID" value="KAK1272407.1"/>
    <property type="molecule type" value="Genomic_DNA"/>
</dbReference>
<proteinExistence type="predicted"/>
<dbReference type="AlphaFoldDB" id="A0AAV9B8L3"/>
<dbReference type="Proteomes" id="UP001179952">
    <property type="component" value="Unassembled WGS sequence"/>
</dbReference>
<organism evidence="1 2">
    <name type="scientific">Acorus gramineus</name>
    <name type="common">Dwarf sweet flag</name>
    <dbReference type="NCBI Taxonomy" id="55184"/>
    <lineage>
        <taxon>Eukaryota</taxon>
        <taxon>Viridiplantae</taxon>
        <taxon>Streptophyta</taxon>
        <taxon>Embryophyta</taxon>
        <taxon>Tracheophyta</taxon>
        <taxon>Spermatophyta</taxon>
        <taxon>Magnoliopsida</taxon>
        <taxon>Liliopsida</taxon>
        <taxon>Acoraceae</taxon>
        <taxon>Acorus</taxon>
    </lineage>
</organism>